<dbReference type="SUPFAM" id="SSF52540">
    <property type="entry name" value="P-loop containing nucleoside triphosphate hydrolases"/>
    <property type="match status" value="1"/>
</dbReference>
<dbReference type="Gene3D" id="3.40.50.300">
    <property type="entry name" value="P-loop containing nucleotide triphosphate hydrolases"/>
    <property type="match status" value="1"/>
</dbReference>
<dbReference type="Proteomes" id="UP000324585">
    <property type="component" value="Unassembled WGS sequence"/>
</dbReference>
<dbReference type="InterPro" id="IPR009000">
    <property type="entry name" value="Transl_B-barrel_sf"/>
</dbReference>
<evidence type="ECO:0000259" key="1">
    <source>
        <dbReference type="PROSITE" id="PS51722"/>
    </source>
</evidence>
<evidence type="ECO:0000313" key="2">
    <source>
        <dbReference type="EMBL" id="KAA8492626.1"/>
    </source>
</evidence>
<protein>
    <submittedName>
        <fullName evidence="2">Selenocysteine-specific elongation factor</fullName>
    </submittedName>
</protein>
<dbReference type="PANTHER" id="PTHR43721:SF11">
    <property type="entry name" value="SELENOCYSTEINE-SPECIFIC ELONGATION FACTOR"/>
    <property type="match status" value="1"/>
</dbReference>
<dbReference type="Gene3D" id="2.40.30.10">
    <property type="entry name" value="Translation factors"/>
    <property type="match status" value="1"/>
</dbReference>
<dbReference type="InterPro" id="IPR027417">
    <property type="entry name" value="P-loop_NTPase"/>
</dbReference>
<dbReference type="GO" id="GO:0003924">
    <property type="term" value="F:GTPase activity"/>
    <property type="evidence" value="ECO:0007669"/>
    <property type="project" value="InterPro"/>
</dbReference>
<dbReference type="GO" id="GO:0003746">
    <property type="term" value="F:translation elongation factor activity"/>
    <property type="evidence" value="ECO:0007669"/>
    <property type="project" value="UniProtKB-KW"/>
</dbReference>
<comment type="caution">
    <text evidence="2">The sequence shown here is derived from an EMBL/GenBank/DDBJ whole genome shotgun (WGS) entry which is preliminary data.</text>
</comment>
<dbReference type="PANTHER" id="PTHR43721">
    <property type="entry name" value="ELONGATION FACTOR TU-RELATED"/>
    <property type="match status" value="1"/>
</dbReference>
<organism evidence="2 3">
    <name type="scientific">Porphyridium purpureum</name>
    <name type="common">Red alga</name>
    <name type="synonym">Porphyridium cruentum</name>
    <dbReference type="NCBI Taxonomy" id="35688"/>
    <lineage>
        <taxon>Eukaryota</taxon>
        <taxon>Rhodophyta</taxon>
        <taxon>Bangiophyceae</taxon>
        <taxon>Porphyridiales</taxon>
        <taxon>Porphyridiaceae</taxon>
        <taxon>Porphyridium</taxon>
    </lineage>
</organism>
<dbReference type="GO" id="GO:0005525">
    <property type="term" value="F:GTP binding"/>
    <property type="evidence" value="ECO:0007669"/>
    <property type="project" value="InterPro"/>
</dbReference>
<dbReference type="InterPro" id="IPR000795">
    <property type="entry name" value="T_Tr_GTP-bd_dom"/>
</dbReference>
<accession>A0A5J4YML5</accession>
<dbReference type="GO" id="GO:0001514">
    <property type="term" value="P:selenocysteine incorporation"/>
    <property type="evidence" value="ECO:0007669"/>
    <property type="project" value="TreeGrafter"/>
</dbReference>
<dbReference type="InterPro" id="IPR049393">
    <property type="entry name" value="eEFSec_III"/>
</dbReference>
<reference evidence="3" key="1">
    <citation type="journal article" date="2019" name="Nat. Commun.">
        <title>Expansion of phycobilisome linker gene families in mesophilic red algae.</title>
        <authorList>
            <person name="Lee J."/>
            <person name="Kim D."/>
            <person name="Bhattacharya D."/>
            <person name="Yoon H.S."/>
        </authorList>
    </citation>
    <scope>NUCLEOTIDE SEQUENCE [LARGE SCALE GENOMIC DNA]</scope>
    <source>
        <strain evidence="3">CCMP 1328</strain>
    </source>
</reference>
<dbReference type="NCBIfam" id="TIGR00231">
    <property type="entry name" value="small_GTP"/>
    <property type="match status" value="1"/>
</dbReference>
<dbReference type="Pfam" id="PF21208">
    <property type="entry name" value="euk_SelB_III"/>
    <property type="match status" value="1"/>
</dbReference>
<proteinExistence type="predicted"/>
<dbReference type="SUPFAM" id="SSF50447">
    <property type="entry name" value="Translation proteins"/>
    <property type="match status" value="1"/>
</dbReference>
<dbReference type="AlphaFoldDB" id="A0A5J4YML5"/>
<feature type="domain" description="Tr-type G" evidence="1">
    <location>
        <begin position="10"/>
        <end position="210"/>
    </location>
</feature>
<dbReference type="Pfam" id="PF00009">
    <property type="entry name" value="GTP_EFTU"/>
    <property type="match status" value="1"/>
</dbReference>
<evidence type="ECO:0000313" key="3">
    <source>
        <dbReference type="Proteomes" id="UP000324585"/>
    </source>
</evidence>
<dbReference type="InterPro" id="IPR050055">
    <property type="entry name" value="EF-Tu_GTPase"/>
</dbReference>
<keyword evidence="2" id="KW-0251">Elongation factor</keyword>
<keyword evidence="2" id="KW-0648">Protein biosynthesis</keyword>
<sequence length="604" mass="65539">MAEEHEPWMWKNVNVGVLGHVDAGKTSVVRALSNIVSTAALDKHRQAQERGITIDLGFSCMEDAQQRLRVTLVDCPGHASLIRQVIAAAQMIDLVLLVVDAQKLVQAQTAECLALSQILFDADQMVVALNKVDLLATEKTRTESPEWELVQPRIASTMAKLDAMLCKSTRFGGCPMVSVSARHVDHLYGMESLRSVLLSKAAERVARRQTQNLALGPLVLATSGGFILSVDHSFVVKGSGVVLTGILLRGSIRVGDMLELPLHRTLRKVKSIQIFRRVVDRAAMYDRVAVCLAGPSGAAGGSQAGTDLALLERATACSPGLLSCTSTLVMHARRVRHHKREIASGSKYHFSVGHAVVVGTVNFFYSSAPGSFSLESLFIRLPELPAAETDSQNETGSCARVVFAIVELEHEVVLIPDSVIVASRLDIEYTTNERVCRLAFSGEPILRDKTGVPTHASELRKRMRVGQHRVLQGTVDRLVSERELIARGMLKKHSAPERLIGMKLSIVPPEGHTVPDAGTEGMLKAAVVDSRECFGYITRTFGQSGKLSVSIYPGQAPPAVGSAVYASFYKERGWGSDSDRPIRYLQLFADNVASATEQGVGPRP</sequence>
<dbReference type="OrthoDB" id="2067at2759"/>
<keyword evidence="3" id="KW-1185">Reference proteome</keyword>
<name>A0A5J4YML5_PORPP</name>
<dbReference type="PROSITE" id="PS51722">
    <property type="entry name" value="G_TR_2"/>
    <property type="match status" value="1"/>
</dbReference>
<dbReference type="InterPro" id="IPR005225">
    <property type="entry name" value="Small_GTP-bd"/>
</dbReference>
<dbReference type="OMA" id="GLVERXG"/>
<dbReference type="EMBL" id="VRMN01000009">
    <property type="protein sequence ID" value="KAA8492626.1"/>
    <property type="molecule type" value="Genomic_DNA"/>
</dbReference>
<dbReference type="PRINTS" id="PR00315">
    <property type="entry name" value="ELONGATNFCT"/>
</dbReference>
<gene>
    <name evidence="2" type="ORF">FVE85_8133</name>
</gene>
<dbReference type="CDD" id="cd04094">
    <property type="entry name" value="eSelB_III"/>
    <property type="match status" value="1"/>
</dbReference>